<dbReference type="STRING" id="1798392.A3A79_04820"/>
<dbReference type="EMBL" id="MFJV01000001">
    <property type="protein sequence ID" value="OGG24478.1"/>
    <property type="molecule type" value="Genomic_DNA"/>
</dbReference>
<dbReference type="CDD" id="cd03801">
    <property type="entry name" value="GT4_PimA-like"/>
    <property type="match status" value="1"/>
</dbReference>
<evidence type="ECO:0000313" key="4">
    <source>
        <dbReference type="EMBL" id="OGG24478.1"/>
    </source>
</evidence>
<keyword evidence="1" id="KW-0812">Transmembrane</keyword>
<feature type="domain" description="Glycosyltransferase subfamily 4-like N-terminal" evidence="3">
    <location>
        <begin position="23"/>
        <end position="190"/>
    </location>
</feature>
<evidence type="ECO:0000259" key="3">
    <source>
        <dbReference type="Pfam" id="PF13439"/>
    </source>
</evidence>
<dbReference type="SUPFAM" id="SSF53756">
    <property type="entry name" value="UDP-Glycosyltransferase/glycogen phosphorylase"/>
    <property type="match status" value="1"/>
</dbReference>
<dbReference type="GO" id="GO:0016757">
    <property type="term" value="F:glycosyltransferase activity"/>
    <property type="evidence" value="ECO:0007669"/>
    <property type="project" value="InterPro"/>
</dbReference>
<dbReference type="Pfam" id="PF00534">
    <property type="entry name" value="Glycos_transf_1"/>
    <property type="match status" value="1"/>
</dbReference>
<gene>
    <name evidence="4" type="ORF">A3A79_04820</name>
</gene>
<evidence type="ECO:0000259" key="2">
    <source>
        <dbReference type="Pfam" id="PF00534"/>
    </source>
</evidence>
<comment type="caution">
    <text evidence="4">The sequence shown here is derived from an EMBL/GenBank/DDBJ whole genome shotgun (WGS) entry which is preliminary data.</text>
</comment>
<dbReference type="PANTHER" id="PTHR45947">
    <property type="entry name" value="SULFOQUINOVOSYL TRANSFERASE SQD2"/>
    <property type="match status" value="1"/>
</dbReference>
<protein>
    <recommendedName>
        <fullName evidence="6">Glycosyl transferase family 1 domain-containing protein</fullName>
    </recommendedName>
</protein>
<keyword evidence="1" id="KW-0472">Membrane</keyword>
<dbReference type="InterPro" id="IPR001296">
    <property type="entry name" value="Glyco_trans_1"/>
</dbReference>
<dbReference type="AlphaFoldDB" id="A0A1F6AIE8"/>
<dbReference type="InterPro" id="IPR028098">
    <property type="entry name" value="Glyco_trans_4-like_N"/>
</dbReference>
<accession>A0A1F6AIE8</accession>
<dbReference type="Pfam" id="PF13439">
    <property type="entry name" value="Glyco_transf_4"/>
    <property type="match status" value="1"/>
</dbReference>
<dbReference type="Gene3D" id="3.40.50.2000">
    <property type="entry name" value="Glycogen Phosphorylase B"/>
    <property type="match status" value="2"/>
</dbReference>
<sequence length="394" mass="45077">MRILFITSTFPRSIHDDQVPWLAEFVRKLKEKGVQPVVYAPSYKGLATHEFFGIPVIRFRYGPKELEILTHEEGAIFKLRQKPWLFILAFFYLLFGIIGIFRLSRHHSFDVIHVQWPFPNGIFGIVAKRLFRAKLTLTFHGAEFTLASRIPLGGFITKTIMKQANAIIANSTYTKNMIQHTIPMDVSIIPFGSAITGTTQGYHQVHRQAKVTNILFVGRFIEKKGVTYLIDAAEILRKRQKSISLSIVGSGDLAGEIRSQIHRLDLDQIIKVYENLDKEEIAQFYRWSDIFVLPSIVDRWNDTETLGVVLIEAMTFGKPVVASRVGGIPDVVKHNKNGILVAEKDPQALADAIEKLIQEPELRRRLGRNGLQFVKNHYNWKSIIDKTRHLYFSP</sequence>
<dbReference type="PANTHER" id="PTHR45947:SF14">
    <property type="entry name" value="SLL1723 PROTEIN"/>
    <property type="match status" value="1"/>
</dbReference>
<name>A0A1F6AIE8_9BACT</name>
<organism evidence="4 5">
    <name type="scientific">Candidatus Gottesmanbacteria bacterium RIFCSPLOWO2_01_FULL_43_11b</name>
    <dbReference type="NCBI Taxonomy" id="1798392"/>
    <lineage>
        <taxon>Bacteria</taxon>
        <taxon>Candidatus Gottesmaniibacteriota</taxon>
    </lineage>
</organism>
<feature type="domain" description="Glycosyl transferase family 1" evidence="2">
    <location>
        <begin position="212"/>
        <end position="370"/>
    </location>
</feature>
<keyword evidence="1" id="KW-1133">Transmembrane helix</keyword>
<proteinExistence type="predicted"/>
<evidence type="ECO:0000313" key="5">
    <source>
        <dbReference type="Proteomes" id="UP000178759"/>
    </source>
</evidence>
<dbReference type="InterPro" id="IPR050194">
    <property type="entry name" value="Glycosyltransferase_grp1"/>
</dbReference>
<feature type="transmembrane region" description="Helical" evidence="1">
    <location>
        <begin position="84"/>
        <end position="103"/>
    </location>
</feature>
<dbReference type="Proteomes" id="UP000178759">
    <property type="component" value="Unassembled WGS sequence"/>
</dbReference>
<evidence type="ECO:0000256" key="1">
    <source>
        <dbReference type="SAM" id="Phobius"/>
    </source>
</evidence>
<evidence type="ECO:0008006" key="6">
    <source>
        <dbReference type="Google" id="ProtNLM"/>
    </source>
</evidence>
<reference evidence="4 5" key="1">
    <citation type="journal article" date="2016" name="Nat. Commun.">
        <title>Thousands of microbial genomes shed light on interconnected biogeochemical processes in an aquifer system.</title>
        <authorList>
            <person name="Anantharaman K."/>
            <person name="Brown C.T."/>
            <person name="Hug L.A."/>
            <person name="Sharon I."/>
            <person name="Castelle C.J."/>
            <person name="Probst A.J."/>
            <person name="Thomas B.C."/>
            <person name="Singh A."/>
            <person name="Wilkins M.J."/>
            <person name="Karaoz U."/>
            <person name="Brodie E.L."/>
            <person name="Williams K.H."/>
            <person name="Hubbard S.S."/>
            <person name="Banfield J.F."/>
        </authorList>
    </citation>
    <scope>NUCLEOTIDE SEQUENCE [LARGE SCALE GENOMIC DNA]</scope>
</reference>